<feature type="transmembrane region" description="Helical" evidence="1">
    <location>
        <begin position="149"/>
        <end position="169"/>
    </location>
</feature>
<dbReference type="Proteomes" id="UP000598488">
    <property type="component" value="Unassembled WGS sequence"/>
</dbReference>
<dbReference type="EMBL" id="JAEMUH010000005">
    <property type="protein sequence ID" value="MBJ7550245.1"/>
    <property type="molecule type" value="Genomic_DNA"/>
</dbReference>
<comment type="caution">
    <text evidence="2">The sequence shown here is derived from an EMBL/GenBank/DDBJ whole genome shotgun (WGS) entry which is preliminary data.</text>
</comment>
<protein>
    <recommendedName>
        <fullName evidence="4">MFS transporter</fullName>
    </recommendedName>
</protein>
<dbReference type="InterPro" id="IPR047769">
    <property type="entry name" value="MFS_ArsJ"/>
</dbReference>
<evidence type="ECO:0000256" key="1">
    <source>
        <dbReference type="SAM" id="Phobius"/>
    </source>
</evidence>
<evidence type="ECO:0000313" key="2">
    <source>
        <dbReference type="EMBL" id="MBJ7550245.1"/>
    </source>
</evidence>
<feature type="transmembrane region" description="Helical" evidence="1">
    <location>
        <begin position="86"/>
        <end position="111"/>
    </location>
</feature>
<evidence type="ECO:0008006" key="4">
    <source>
        <dbReference type="Google" id="ProtNLM"/>
    </source>
</evidence>
<dbReference type="PANTHER" id="PTHR23547:SF1">
    <property type="entry name" value="MAJOR FACILITATOR SUPERFAMILY MFS_1"/>
    <property type="match status" value="1"/>
</dbReference>
<feature type="transmembrane region" description="Helical" evidence="1">
    <location>
        <begin position="16"/>
        <end position="33"/>
    </location>
</feature>
<reference evidence="2 3" key="1">
    <citation type="submission" date="2020-12" db="EMBL/GenBank/DDBJ databases">
        <title>Comparative genome analysis of fungal antagonists Marinomonas ostreistagni 398 and M. spartinae 468.</title>
        <authorList>
            <person name="Fields J.L."/>
            <person name="Mavrodi O.V."/>
            <person name="Biber P.D."/>
            <person name="Indest K.J."/>
            <person name="Mavrodi D.V."/>
        </authorList>
    </citation>
    <scope>NUCLEOTIDE SEQUENCE [LARGE SCALE GENOMIC DNA]</scope>
    <source>
        <strain evidence="2 3">USM7</strain>
    </source>
</reference>
<name>A0ABS0Z9B8_9GAMM</name>
<gene>
    <name evidence="2" type="ORF">JHD44_06100</name>
</gene>
<dbReference type="InterPro" id="IPR036259">
    <property type="entry name" value="MFS_trans_sf"/>
</dbReference>
<accession>A0ABS0Z9B8</accession>
<evidence type="ECO:0000313" key="3">
    <source>
        <dbReference type="Proteomes" id="UP000598488"/>
    </source>
</evidence>
<keyword evidence="1" id="KW-1133">Transmembrane helix</keyword>
<organism evidence="2 3">
    <name type="scientific">Marinomonas ostreistagni</name>
    <dbReference type="NCBI Taxonomy" id="359209"/>
    <lineage>
        <taxon>Bacteria</taxon>
        <taxon>Pseudomonadati</taxon>
        <taxon>Pseudomonadota</taxon>
        <taxon>Gammaproteobacteria</taxon>
        <taxon>Oceanospirillales</taxon>
        <taxon>Oceanospirillaceae</taxon>
        <taxon>Marinomonas</taxon>
    </lineage>
</organism>
<dbReference type="Gene3D" id="1.20.1250.20">
    <property type="entry name" value="MFS general substrate transporter like domains"/>
    <property type="match status" value="1"/>
</dbReference>
<proteinExistence type="predicted"/>
<keyword evidence="1" id="KW-0472">Membrane</keyword>
<dbReference type="PANTHER" id="PTHR23547">
    <property type="entry name" value="MAJOR FACILITATOR SUPERFAMILY DOMAIN, GENERAL SUBSTRATE TRANSPORTER"/>
    <property type="match status" value="1"/>
</dbReference>
<feature type="transmembrane region" description="Helical" evidence="1">
    <location>
        <begin position="123"/>
        <end position="143"/>
    </location>
</feature>
<sequence>MVALPVFLASTFGWDHWYVGGFLALWIIAYGIVQGFAPRFTGKASGKVPDGRQALSWALVLGIIPIAIAIAIAIALALTFDWQVEFAVIAGLFAFGTVFAINSSLHSYLIVSYAGKDGVSLDVGFYYMANAMERLIGTLLSGWLYQDYGLSICLWVSAGFIGLTALISVRLPKHF</sequence>
<keyword evidence="3" id="KW-1185">Reference proteome</keyword>
<keyword evidence="1" id="KW-0812">Transmembrane</keyword>
<dbReference type="SUPFAM" id="SSF103473">
    <property type="entry name" value="MFS general substrate transporter"/>
    <property type="match status" value="1"/>
</dbReference>
<feature type="transmembrane region" description="Helical" evidence="1">
    <location>
        <begin position="54"/>
        <end position="80"/>
    </location>
</feature>